<proteinExistence type="predicted"/>
<dbReference type="EMBL" id="JAENHL010000004">
    <property type="protein sequence ID" value="MBK1865360.1"/>
    <property type="molecule type" value="Genomic_DNA"/>
</dbReference>
<gene>
    <name evidence="1" type="ORF">JHL16_03270</name>
</gene>
<comment type="caution">
    <text evidence="1">The sequence shown here is derived from an EMBL/GenBank/DDBJ whole genome shotgun (WGS) entry which is preliminary data.</text>
</comment>
<protein>
    <submittedName>
        <fullName evidence="1">Uncharacterized protein</fullName>
    </submittedName>
</protein>
<sequence length="80" mass="8329">MKLFLLALALLAATAVPAFAKPCDDEVKQVQAALGSAQISDDERAQVQDMAKQAAQLCAAGNDQESIDVSAEAKAVLNID</sequence>
<keyword evidence="2" id="KW-1185">Reference proteome</keyword>
<evidence type="ECO:0000313" key="2">
    <source>
        <dbReference type="Proteomes" id="UP000616151"/>
    </source>
</evidence>
<dbReference type="Proteomes" id="UP000616151">
    <property type="component" value="Unassembled WGS sequence"/>
</dbReference>
<name>A0ACC5QY95_9HYPH</name>
<organism evidence="1 2">
    <name type="scientific">Taklimakanibacter albus</name>
    <dbReference type="NCBI Taxonomy" id="2800327"/>
    <lineage>
        <taxon>Bacteria</taxon>
        <taxon>Pseudomonadati</taxon>
        <taxon>Pseudomonadota</taxon>
        <taxon>Alphaproteobacteria</taxon>
        <taxon>Hyphomicrobiales</taxon>
        <taxon>Aestuariivirgaceae</taxon>
        <taxon>Taklimakanibacter</taxon>
    </lineage>
</organism>
<accession>A0ACC5QY95</accession>
<reference evidence="1" key="1">
    <citation type="submission" date="2021-01" db="EMBL/GenBank/DDBJ databases">
        <authorList>
            <person name="Sun Q."/>
        </authorList>
    </citation>
    <scope>NUCLEOTIDE SEQUENCE</scope>
    <source>
        <strain evidence="1">YIM B02566</strain>
    </source>
</reference>
<evidence type="ECO:0000313" key="1">
    <source>
        <dbReference type="EMBL" id="MBK1865360.1"/>
    </source>
</evidence>